<protein>
    <submittedName>
        <fullName evidence="1">Replication protein RepA</fullName>
    </submittedName>
</protein>
<proteinExistence type="predicted"/>
<sequence length="329" mass="36985">MDSPYTGEFPQLLLTHGYEETVSLLQRSGREDDIPLLEITQALLADEKSEIGVSYSGLCLTSLPHKKLPEDQVWKRAGHDVTLLIEPGTLIIGGEERKFGVPYGARARMILIHLMSEAFRTGSREVKLGGSQRRWFEKMGISFGGETARAIRDQSRRISACSLKFFWATESGGDIFSKAGIVSSGLLFGDNLTRKSDGQENLFDDTVILDQDFFNALQKHHVKLREEAIKQLKDRSLALDIYVWLAYRMRSLRKPTPISWSALYDQFGGGIKQRKHFRTPFLNALRAAVSAYPEVKIEVDKVCGVTLHPSPLPLHREYTPGHRIISNAA</sequence>
<evidence type="ECO:0000313" key="1">
    <source>
        <dbReference type="EMBL" id="MCP1259929.1"/>
    </source>
</evidence>
<keyword evidence="2" id="KW-1185">Reference proteome</keyword>
<dbReference type="InterPro" id="IPR006881">
    <property type="entry name" value="RepA_C"/>
</dbReference>
<evidence type="ECO:0000313" key="2">
    <source>
        <dbReference type="Proteomes" id="UP001523528"/>
    </source>
</evidence>
<accession>A0ABT1F6N6</accession>
<name>A0ABT1F6N6_9PROT</name>
<reference evidence="1 2" key="1">
    <citation type="submission" date="2022-06" db="EMBL/GenBank/DDBJ databases">
        <title>Acetobacer genomes from food samples.</title>
        <authorList>
            <person name="Sombolestani A."/>
        </authorList>
    </citation>
    <scope>NUCLEOTIDE SEQUENCE [LARGE SCALE GENOMIC DNA]</scope>
    <source>
        <strain evidence="1 2">R-83285</strain>
    </source>
</reference>
<dbReference type="RefSeq" id="WP_165993101.1">
    <property type="nucleotide sequence ID" value="NZ_JAMYZY010000060.1"/>
</dbReference>
<gene>
    <name evidence="1" type="ORF">NKW50_15250</name>
</gene>
<dbReference type="Pfam" id="PF04796">
    <property type="entry name" value="RepA_C"/>
    <property type="match status" value="1"/>
</dbReference>
<comment type="caution">
    <text evidence="1">The sequence shown here is derived from an EMBL/GenBank/DDBJ whole genome shotgun (WGS) entry which is preliminary data.</text>
</comment>
<organism evidence="1 2">
    <name type="scientific">Acetobacter lambici</name>
    <dbReference type="NCBI Taxonomy" id="1332824"/>
    <lineage>
        <taxon>Bacteria</taxon>
        <taxon>Pseudomonadati</taxon>
        <taxon>Pseudomonadota</taxon>
        <taxon>Alphaproteobacteria</taxon>
        <taxon>Acetobacterales</taxon>
        <taxon>Acetobacteraceae</taxon>
        <taxon>Acetobacter</taxon>
    </lineage>
</organism>
<dbReference type="EMBL" id="JAMYZZ010000064">
    <property type="protein sequence ID" value="MCP1259929.1"/>
    <property type="molecule type" value="Genomic_DNA"/>
</dbReference>
<dbReference type="Proteomes" id="UP001523528">
    <property type="component" value="Unassembled WGS sequence"/>
</dbReference>